<comment type="caution">
    <text evidence="1">The sequence shown here is derived from an EMBL/GenBank/DDBJ whole genome shotgun (WGS) entry which is preliminary data.</text>
</comment>
<evidence type="ECO:0000313" key="1">
    <source>
        <dbReference type="EMBL" id="NGP16499.1"/>
    </source>
</evidence>
<keyword evidence="2" id="KW-1185">Reference proteome</keyword>
<reference evidence="1 2" key="2">
    <citation type="submission" date="2020-03" db="EMBL/GenBank/DDBJ databases">
        <title>Devosia chinhatensis sp. nov., isolated from a hexachlorocyclohexane (HCH) dump site in India.</title>
        <authorList>
            <person name="Kumar M."/>
            <person name="Lal R."/>
        </authorList>
    </citation>
    <scope>NUCLEOTIDE SEQUENCE [LARGE SCALE GENOMIC DNA]</scope>
    <source>
        <strain evidence="1 2">H239</strain>
    </source>
</reference>
<accession>A0A6M1S910</accession>
<dbReference type="EMBL" id="JAALFG010000001">
    <property type="protein sequence ID" value="NGP16499.1"/>
    <property type="molecule type" value="Genomic_DNA"/>
</dbReference>
<reference evidence="1 2" key="1">
    <citation type="submission" date="2020-02" db="EMBL/GenBank/DDBJ databases">
        <authorList>
            <person name="Khan S.A."/>
            <person name="Jeon C.O."/>
            <person name="Chun B.H."/>
        </authorList>
    </citation>
    <scope>NUCLEOTIDE SEQUENCE [LARGE SCALE GENOMIC DNA]</scope>
    <source>
        <strain evidence="1 2">H239</strain>
    </source>
</reference>
<proteinExistence type="predicted"/>
<protein>
    <submittedName>
        <fullName evidence="1">Uncharacterized protein</fullName>
    </submittedName>
</protein>
<sequence>MRRHCAQSSFAQLGLNDVTELYVEDRNESNDRAKLEALEGVQAVFFSGGDQLRIMSQIGGTPIFDPVLEIYKSGDVEH</sequence>
<name>A0A6M1S910_9HYPH</name>
<dbReference type="Gene3D" id="3.40.50.880">
    <property type="match status" value="1"/>
</dbReference>
<organism evidence="1 2">
    <name type="scientific">Devosia aurantiaca</name>
    <dbReference type="NCBI Taxonomy" id="2714858"/>
    <lineage>
        <taxon>Bacteria</taxon>
        <taxon>Pseudomonadati</taxon>
        <taxon>Pseudomonadota</taxon>
        <taxon>Alphaproteobacteria</taxon>
        <taxon>Hyphomicrobiales</taxon>
        <taxon>Devosiaceae</taxon>
        <taxon>Devosia</taxon>
    </lineage>
</organism>
<dbReference type="RefSeq" id="WP_164532754.1">
    <property type="nucleotide sequence ID" value="NZ_JAALFG010000001.1"/>
</dbReference>
<dbReference type="Proteomes" id="UP000474802">
    <property type="component" value="Unassembled WGS sequence"/>
</dbReference>
<dbReference type="AlphaFoldDB" id="A0A6M1S910"/>
<dbReference type="InterPro" id="IPR029062">
    <property type="entry name" value="Class_I_gatase-like"/>
</dbReference>
<gene>
    <name evidence="1" type="ORF">G5575_01295</name>
</gene>
<evidence type="ECO:0000313" key="2">
    <source>
        <dbReference type="Proteomes" id="UP000474802"/>
    </source>
</evidence>